<dbReference type="InterPro" id="IPR051783">
    <property type="entry name" value="NAD(P)-dependent_oxidoreduct"/>
</dbReference>
<dbReference type="AlphaFoldDB" id="A0A1G6NBN6"/>
<dbReference type="GO" id="GO:0004029">
    <property type="term" value="F:aldehyde dehydrogenase (NAD+) activity"/>
    <property type="evidence" value="ECO:0007669"/>
    <property type="project" value="TreeGrafter"/>
</dbReference>
<proteinExistence type="predicted"/>
<gene>
    <name evidence="2" type="ORF">SAMN05421737_11236</name>
</gene>
<name>A0A1G6NBN6_9BACI</name>
<dbReference type="InterPro" id="IPR001509">
    <property type="entry name" value="Epimerase_deHydtase"/>
</dbReference>
<protein>
    <submittedName>
        <fullName evidence="2">Nucleoside-diphosphate-sugar epimerase</fullName>
    </submittedName>
</protein>
<accession>A0A1G6NBN6</accession>
<dbReference type="SUPFAM" id="SSF51735">
    <property type="entry name" value="NAD(P)-binding Rossmann-fold domains"/>
    <property type="match status" value="1"/>
</dbReference>
<dbReference type="Gene3D" id="3.40.50.720">
    <property type="entry name" value="NAD(P)-binding Rossmann-like Domain"/>
    <property type="match status" value="1"/>
</dbReference>
<evidence type="ECO:0000313" key="3">
    <source>
        <dbReference type="Proteomes" id="UP000242662"/>
    </source>
</evidence>
<dbReference type="InterPro" id="IPR036291">
    <property type="entry name" value="NAD(P)-bd_dom_sf"/>
</dbReference>
<sequence length="326" mass="37815">MTKNVLVLGGTAFVGRAVLQGLVARGYTVDFVTRGQRKVDVTGYRTHHVCDRRDAETLRKCIAGVHYDYVFDISAYTRHDIEVVLHVIETSKLQRYVFLSSGAVYLPSQQLLHEHSLRGANPHWGRYGLDKREAEDVLFENKYNVPVTIFRPPYIYGEGNELYRESYFFQQVEKGEAIPYPATDTRVQFVHIDDVVRMMLAAVTNEQAENEAYHLAHPEEVTWEKLVRTCTRCAGETQLLPVSVEEMALLQVTAKQFFPFRDVMYKMCTDKLREHGLPQPRIGLEEGLRRSYDWFTRQAFQEPTIHAMNELARVTAYCLQRERNMR</sequence>
<dbReference type="RefSeq" id="WP_090776518.1">
    <property type="nucleotide sequence ID" value="NZ_FMYM01000012.1"/>
</dbReference>
<dbReference type="EMBL" id="FMYM01000012">
    <property type="protein sequence ID" value="SDC65269.1"/>
    <property type="molecule type" value="Genomic_DNA"/>
</dbReference>
<dbReference type="GO" id="GO:0005737">
    <property type="term" value="C:cytoplasm"/>
    <property type="evidence" value="ECO:0007669"/>
    <property type="project" value="TreeGrafter"/>
</dbReference>
<dbReference type="OrthoDB" id="9776016at2"/>
<dbReference type="Pfam" id="PF01370">
    <property type="entry name" value="Epimerase"/>
    <property type="match status" value="1"/>
</dbReference>
<evidence type="ECO:0000259" key="1">
    <source>
        <dbReference type="Pfam" id="PF01370"/>
    </source>
</evidence>
<evidence type="ECO:0000313" key="2">
    <source>
        <dbReference type="EMBL" id="SDC65269.1"/>
    </source>
</evidence>
<feature type="domain" description="NAD-dependent epimerase/dehydratase" evidence="1">
    <location>
        <begin position="5"/>
        <end position="215"/>
    </location>
</feature>
<keyword evidence="3" id="KW-1185">Reference proteome</keyword>
<dbReference type="PANTHER" id="PTHR48079:SF6">
    <property type="entry name" value="NAD(P)-BINDING DOMAIN-CONTAINING PROTEIN-RELATED"/>
    <property type="match status" value="1"/>
</dbReference>
<organism evidence="2 3">
    <name type="scientific">Shouchella lonarensis</name>
    <dbReference type="NCBI Taxonomy" id="1464122"/>
    <lineage>
        <taxon>Bacteria</taxon>
        <taxon>Bacillati</taxon>
        <taxon>Bacillota</taxon>
        <taxon>Bacilli</taxon>
        <taxon>Bacillales</taxon>
        <taxon>Bacillaceae</taxon>
        <taxon>Shouchella</taxon>
    </lineage>
</organism>
<dbReference type="PANTHER" id="PTHR48079">
    <property type="entry name" value="PROTEIN YEEZ"/>
    <property type="match status" value="1"/>
</dbReference>
<reference evidence="3" key="1">
    <citation type="submission" date="2016-09" db="EMBL/GenBank/DDBJ databases">
        <authorList>
            <person name="Varghese N."/>
            <person name="Submissions S."/>
        </authorList>
    </citation>
    <scope>NUCLEOTIDE SEQUENCE [LARGE SCALE GENOMIC DNA]</scope>
    <source>
        <strain evidence="3">25nlg</strain>
    </source>
</reference>
<dbReference type="STRING" id="1464122.SAMN05421737_11236"/>
<dbReference type="Proteomes" id="UP000242662">
    <property type="component" value="Unassembled WGS sequence"/>
</dbReference>